<proteinExistence type="predicted"/>
<dbReference type="Proteomes" id="UP000287336">
    <property type="component" value="Unassembled WGS sequence"/>
</dbReference>
<gene>
    <name evidence="1" type="ORF">ELY33_06190</name>
</gene>
<dbReference type="OrthoDB" id="3671061at2"/>
<keyword evidence="2" id="KW-1185">Reference proteome</keyword>
<dbReference type="Pfam" id="PF20181">
    <property type="entry name" value="DUF6544"/>
    <property type="match status" value="1"/>
</dbReference>
<sequence>MGLLPIAHLGGGLDHTRSAFGRYVAKAVFWTPAAVLPCPRISWTALDADRAQVTIKHRDLTQSVDLTVAADGQPTEIRFERWSNANPEKQHRLQPFGGYLSEFRYFGGVRLPTHVTINDRFLVRNDRLHIVH</sequence>
<dbReference type="InterPro" id="IPR046674">
    <property type="entry name" value="DUF6544"/>
</dbReference>
<dbReference type="EMBL" id="RZHG01000011">
    <property type="protein sequence ID" value="RUR32190.1"/>
    <property type="molecule type" value="Genomic_DNA"/>
</dbReference>
<protein>
    <submittedName>
        <fullName evidence="1">Uncharacterized protein</fullName>
    </submittedName>
</protein>
<organism evidence="1 2">
    <name type="scientific">Vreelandella andesensis</name>
    <dbReference type="NCBI Taxonomy" id="447567"/>
    <lineage>
        <taxon>Bacteria</taxon>
        <taxon>Pseudomonadati</taxon>
        <taxon>Pseudomonadota</taxon>
        <taxon>Gammaproteobacteria</taxon>
        <taxon>Oceanospirillales</taxon>
        <taxon>Halomonadaceae</taxon>
        <taxon>Vreelandella</taxon>
    </lineage>
</organism>
<evidence type="ECO:0000313" key="1">
    <source>
        <dbReference type="EMBL" id="RUR32190.1"/>
    </source>
</evidence>
<reference evidence="1 2" key="1">
    <citation type="submission" date="2018-12" db="EMBL/GenBank/DDBJ databases">
        <title>three novel Halomonas strain isolated from plants.</title>
        <authorList>
            <person name="Sun C."/>
        </authorList>
    </citation>
    <scope>NUCLEOTIDE SEQUENCE [LARGE SCALE GENOMIC DNA]</scope>
    <source>
        <strain evidence="1 2">DSM 19434</strain>
    </source>
</reference>
<comment type="caution">
    <text evidence="1">The sequence shown here is derived from an EMBL/GenBank/DDBJ whole genome shotgun (WGS) entry which is preliminary data.</text>
</comment>
<evidence type="ECO:0000313" key="2">
    <source>
        <dbReference type="Proteomes" id="UP000287336"/>
    </source>
</evidence>
<accession>A0A433KRF1</accession>
<name>A0A433KRF1_9GAMM</name>
<dbReference type="AlphaFoldDB" id="A0A433KRF1"/>